<comment type="caution">
    <text evidence="1">The sequence shown here is derived from an EMBL/GenBank/DDBJ whole genome shotgun (WGS) entry which is preliminary data.</text>
</comment>
<proteinExistence type="predicted"/>
<organism evidence="1">
    <name type="scientific">marine sediment metagenome</name>
    <dbReference type="NCBI Taxonomy" id="412755"/>
    <lineage>
        <taxon>unclassified sequences</taxon>
        <taxon>metagenomes</taxon>
        <taxon>ecological metagenomes</taxon>
    </lineage>
</organism>
<reference evidence="1" key="1">
    <citation type="journal article" date="2015" name="Nature">
        <title>Complex archaea that bridge the gap between prokaryotes and eukaryotes.</title>
        <authorList>
            <person name="Spang A."/>
            <person name="Saw J.H."/>
            <person name="Jorgensen S.L."/>
            <person name="Zaremba-Niedzwiedzka K."/>
            <person name="Martijn J."/>
            <person name="Lind A.E."/>
            <person name="van Eijk R."/>
            <person name="Schleper C."/>
            <person name="Guy L."/>
            <person name="Ettema T.J."/>
        </authorList>
    </citation>
    <scope>NUCLEOTIDE SEQUENCE</scope>
</reference>
<sequence>MTKMEPFEYDVKITVHDLYLIILWDTNYFDSRPESKRICGKRVADGLFSVEAFASNPKPEYRIAQALGEKLRPQLSEAIKQTEYHLKASLDAVYADLQDPLVTAIDTASPPTNAYMLFVEKGKGAPLVNSFIRLFILMDHITTGLKSLHFKGCLTKAEYKKREDADAKPLRKLMNDLNVIIKKYHQQRKTLSAKP</sequence>
<protein>
    <recommendedName>
        <fullName evidence="2">DUF1845 domain-containing protein</fullName>
    </recommendedName>
</protein>
<gene>
    <name evidence="1" type="ORF">LCGC14_0290310</name>
</gene>
<evidence type="ECO:0008006" key="2">
    <source>
        <dbReference type="Google" id="ProtNLM"/>
    </source>
</evidence>
<dbReference type="EMBL" id="LAZR01000172">
    <property type="protein sequence ID" value="KKN84369.1"/>
    <property type="molecule type" value="Genomic_DNA"/>
</dbReference>
<evidence type="ECO:0000313" key="1">
    <source>
        <dbReference type="EMBL" id="KKN84369.1"/>
    </source>
</evidence>
<name>A0A0F9TYK0_9ZZZZ</name>
<dbReference type="AlphaFoldDB" id="A0A0F9TYK0"/>
<accession>A0A0F9TYK0</accession>